<dbReference type="GO" id="GO:0016620">
    <property type="term" value="F:oxidoreductase activity, acting on the aldehyde or oxo group of donors, NAD or NADP as acceptor"/>
    <property type="evidence" value="ECO:0007669"/>
    <property type="project" value="InterPro"/>
</dbReference>
<dbReference type="InterPro" id="IPR015590">
    <property type="entry name" value="Aldehyde_DH_dom"/>
</dbReference>
<dbReference type="InterPro" id="IPR016163">
    <property type="entry name" value="Ald_DH_C"/>
</dbReference>
<feature type="active site" evidence="2">
    <location>
        <position position="247"/>
    </location>
</feature>
<organism evidence="5 6">
    <name type="scientific">Streptomyces liliifuscus</name>
    <dbReference type="NCBI Taxonomy" id="2797636"/>
    <lineage>
        <taxon>Bacteria</taxon>
        <taxon>Bacillati</taxon>
        <taxon>Actinomycetota</taxon>
        <taxon>Actinomycetes</taxon>
        <taxon>Kitasatosporales</taxon>
        <taxon>Streptomycetaceae</taxon>
        <taxon>Streptomyces</taxon>
    </lineage>
</organism>
<dbReference type="EMBL" id="CP066831">
    <property type="protein sequence ID" value="QQM38951.1"/>
    <property type="molecule type" value="Genomic_DNA"/>
</dbReference>
<evidence type="ECO:0000259" key="4">
    <source>
        <dbReference type="Pfam" id="PF00171"/>
    </source>
</evidence>
<evidence type="ECO:0000256" key="1">
    <source>
        <dbReference type="ARBA" id="ARBA00023002"/>
    </source>
</evidence>
<dbReference type="InterPro" id="IPR016160">
    <property type="entry name" value="Ald_DH_CS_CYS"/>
</dbReference>
<dbReference type="FunFam" id="3.40.605.10:FF:000001">
    <property type="entry name" value="Aldehyde dehydrogenase 1"/>
    <property type="match status" value="1"/>
</dbReference>
<dbReference type="SUPFAM" id="SSF53720">
    <property type="entry name" value="ALDH-like"/>
    <property type="match status" value="1"/>
</dbReference>
<keyword evidence="6" id="KW-1185">Reference proteome</keyword>
<dbReference type="PROSITE" id="PS00070">
    <property type="entry name" value="ALDEHYDE_DEHYDR_CYS"/>
    <property type="match status" value="1"/>
</dbReference>
<keyword evidence="1 3" id="KW-0560">Oxidoreductase</keyword>
<protein>
    <submittedName>
        <fullName evidence="5">Aldehyde dehydrogenase family protein</fullName>
    </submittedName>
</protein>
<dbReference type="KEGG" id="slf:JEQ17_05345"/>
<evidence type="ECO:0000256" key="3">
    <source>
        <dbReference type="RuleBase" id="RU003345"/>
    </source>
</evidence>
<dbReference type="Pfam" id="PF00171">
    <property type="entry name" value="Aldedh"/>
    <property type="match status" value="1"/>
</dbReference>
<accession>A0A7T7I0Z1</accession>
<dbReference type="InterPro" id="IPR016162">
    <property type="entry name" value="Ald_DH_N"/>
</dbReference>
<dbReference type="RefSeq" id="WP_200394113.1">
    <property type="nucleotide sequence ID" value="NZ_CP066831.1"/>
</dbReference>
<feature type="domain" description="Aldehyde dehydrogenase" evidence="4">
    <location>
        <begin position="13"/>
        <end position="475"/>
    </location>
</feature>
<dbReference type="InterPro" id="IPR029510">
    <property type="entry name" value="Ald_DH_CS_GLU"/>
</dbReference>
<dbReference type="PROSITE" id="PS00687">
    <property type="entry name" value="ALDEHYDE_DEHYDR_GLU"/>
    <property type="match status" value="1"/>
</dbReference>
<reference evidence="5 6" key="1">
    <citation type="submission" date="2020-12" db="EMBL/GenBank/DDBJ databases">
        <title>A novel species.</title>
        <authorList>
            <person name="Li K."/>
        </authorList>
    </citation>
    <scope>NUCLEOTIDE SEQUENCE [LARGE SCALE GENOMIC DNA]</scope>
    <source>
        <strain evidence="5 6">ZYC-3</strain>
    </source>
</reference>
<proteinExistence type="inferred from homology"/>
<dbReference type="Proteomes" id="UP000595636">
    <property type="component" value="Chromosome"/>
</dbReference>
<dbReference type="Gene3D" id="3.40.309.10">
    <property type="entry name" value="Aldehyde Dehydrogenase, Chain A, domain 2"/>
    <property type="match status" value="1"/>
</dbReference>
<dbReference type="Gene3D" id="3.40.605.10">
    <property type="entry name" value="Aldehyde Dehydrogenase, Chain A, domain 1"/>
    <property type="match status" value="1"/>
</dbReference>
<evidence type="ECO:0000256" key="2">
    <source>
        <dbReference type="PROSITE-ProRule" id="PRU10007"/>
    </source>
</evidence>
<name>A0A7T7I0Z1_9ACTN</name>
<comment type="similarity">
    <text evidence="3">Belongs to the aldehyde dehydrogenase family.</text>
</comment>
<dbReference type="PANTHER" id="PTHR11699">
    <property type="entry name" value="ALDEHYDE DEHYDROGENASE-RELATED"/>
    <property type="match status" value="1"/>
</dbReference>
<dbReference type="AlphaFoldDB" id="A0A7T7I0Z1"/>
<dbReference type="InterPro" id="IPR016161">
    <property type="entry name" value="Ald_DH/histidinol_DH"/>
</dbReference>
<evidence type="ECO:0000313" key="5">
    <source>
        <dbReference type="EMBL" id="QQM38951.1"/>
    </source>
</evidence>
<gene>
    <name evidence="5" type="ORF">JEQ17_05345</name>
</gene>
<sequence length="480" mass="50190">MGTGGGGMTTVESRSVLRVLNPTTGELNTTLPAATAEDVAKAAEQARQVFDSGVWSRSPVRERSAVLLRLAALMERDAELLARLDSEDAGKPISECRAGDVPGAIESIRWFAEAADKMFGRVAPTGSDSLGLTSREPIGVVAAILPWNYPLAMTAWKVGPALAAGNCLLVKPAEATPRSALHLAGLAAEAGLPDGVLTVLPGYGPVAGTALARSPLVGALSFTGSTDTGRRILKDAAETNFKRVSLEMGGKSPQVLMADALVYGDDLIDGMIEAAFLTMGQNCTAGSRILVHRSIADDVLARFTVAARDLVIGDPADPRTHIGPLVNRAAFDRVAGAVEAARAEGAHIHTSGLPDGLPPHGAYYPPTVVTHAPEGSDVLTKELFGPVVTLQTFTSETEAIALANATAYGLAASVWTRDLDAALRLARGIQAGVVSVNSYSEGDITTPFGGWKESGFGGAEKSTNAFEQWTREKTVWIRSR</sequence>
<evidence type="ECO:0000313" key="6">
    <source>
        <dbReference type="Proteomes" id="UP000595636"/>
    </source>
</evidence>